<feature type="compositionally biased region" description="Low complexity" evidence="1">
    <location>
        <begin position="31"/>
        <end position="47"/>
    </location>
</feature>
<dbReference type="SUPFAM" id="SSF56601">
    <property type="entry name" value="beta-lactamase/transpeptidase-like"/>
    <property type="match status" value="1"/>
</dbReference>
<evidence type="ECO:0000313" key="3">
    <source>
        <dbReference type="Proteomes" id="UP000680750"/>
    </source>
</evidence>
<evidence type="ECO:0000256" key="1">
    <source>
        <dbReference type="SAM" id="MobiDB-lite"/>
    </source>
</evidence>
<dbReference type="GO" id="GO:0008800">
    <property type="term" value="F:beta-lactamase activity"/>
    <property type="evidence" value="ECO:0007669"/>
    <property type="project" value="InterPro"/>
</dbReference>
<feature type="compositionally biased region" description="Low complexity" evidence="1">
    <location>
        <begin position="60"/>
        <end position="71"/>
    </location>
</feature>
<feature type="region of interest" description="Disordered" evidence="1">
    <location>
        <begin position="31"/>
        <end position="71"/>
    </location>
</feature>
<keyword evidence="3" id="KW-1185">Reference proteome</keyword>
<dbReference type="GO" id="GO:0030655">
    <property type="term" value="P:beta-lactam antibiotic catabolic process"/>
    <property type="evidence" value="ECO:0007669"/>
    <property type="project" value="InterPro"/>
</dbReference>
<dbReference type="PANTHER" id="PTHR35333:SF3">
    <property type="entry name" value="BETA-LACTAMASE-TYPE TRANSPEPTIDASE FOLD CONTAINING PROTEIN"/>
    <property type="match status" value="1"/>
</dbReference>
<dbReference type="GO" id="GO:0046677">
    <property type="term" value="P:response to antibiotic"/>
    <property type="evidence" value="ECO:0007669"/>
    <property type="project" value="InterPro"/>
</dbReference>
<dbReference type="OrthoDB" id="258587at2"/>
<gene>
    <name evidence="2" type="ORF">Asera_36890</name>
</gene>
<protein>
    <recommendedName>
        <fullName evidence="4">Beta-lactamase class A</fullName>
    </recommendedName>
</protein>
<sequence>MRRTLLIVAAIAVGVLLTGVGLWVAPGHTADSTPAAAAAPSRRASVAMPTPAGPPVRTVPAPSTRSAAATPGPAVLPDRVVRHALGAVVGGRVGLAVYDLRTDTVLAHSGARQAFPTESVVKLLIALDALRHGDSAGVVAEMLSRSDDQTATQLWDRNGGPQIVTRMAQRIGLAHTSPPDIGYMWGDTRTTADDLITLYRYLLHSAPPAATDVVVTALADATRLGADGFYQYFGIPAAAEGRSWAVKQGWACCRPGRALHTTGIVDGRYLIVVLTTHPPQTTWATAEGQLTALVTRLLHHLPA</sequence>
<dbReference type="KEGG" id="aser:Asera_36890"/>
<dbReference type="Gene3D" id="3.40.710.10">
    <property type="entry name" value="DD-peptidase/beta-lactamase superfamily"/>
    <property type="match status" value="1"/>
</dbReference>
<dbReference type="RefSeq" id="WP_030447943.1">
    <property type="nucleotide sequence ID" value="NZ_AP023354.1"/>
</dbReference>
<dbReference type="AlphaFoldDB" id="A0A810L5G8"/>
<dbReference type="InterPro" id="IPR012338">
    <property type="entry name" value="Beta-lactam/transpept-like"/>
</dbReference>
<accession>A0A810L5G8</accession>
<dbReference type="InterPro" id="IPR000871">
    <property type="entry name" value="Beta-lactam_class-A"/>
</dbReference>
<reference evidence="2" key="1">
    <citation type="submission" date="2020-08" db="EMBL/GenBank/DDBJ databases">
        <title>Whole genome shotgun sequence of Actinocatenispora sera NBRC 101916.</title>
        <authorList>
            <person name="Komaki H."/>
            <person name="Tamura T."/>
        </authorList>
    </citation>
    <scope>NUCLEOTIDE SEQUENCE</scope>
    <source>
        <strain evidence="2">NBRC 101916</strain>
    </source>
</reference>
<dbReference type="PANTHER" id="PTHR35333">
    <property type="entry name" value="BETA-LACTAMASE"/>
    <property type="match status" value="1"/>
</dbReference>
<name>A0A810L5G8_9ACTN</name>
<proteinExistence type="predicted"/>
<evidence type="ECO:0000313" key="2">
    <source>
        <dbReference type="EMBL" id="BCJ29581.1"/>
    </source>
</evidence>
<organism evidence="2 3">
    <name type="scientific">Actinocatenispora sera</name>
    <dbReference type="NCBI Taxonomy" id="390989"/>
    <lineage>
        <taxon>Bacteria</taxon>
        <taxon>Bacillati</taxon>
        <taxon>Actinomycetota</taxon>
        <taxon>Actinomycetes</taxon>
        <taxon>Micromonosporales</taxon>
        <taxon>Micromonosporaceae</taxon>
        <taxon>Actinocatenispora</taxon>
    </lineage>
</organism>
<evidence type="ECO:0008006" key="4">
    <source>
        <dbReference type="Google" id="ProtNLM"/>
    </source>
</evidence>
<dbReference type="EMBL" id="AP023354">
    <property type="protein sequence ID" value="BCJ29581.1"/>
    <property type="molecule type" value="Genomic_DNA"/>
</dbReference>
<dbReference type="Proteomes" id="UP000680750">
    <property type="component" value="Chromosome"/>
</dbReference>